<reference evidence="1" key="1">
    <citation type="submission" date="2012-09" db="EMBL/GenBank/DDBJ databases">
        <authorList>
            <person name="Martin A.A."/>
        </authorList>
    </citation>
    <scope>NUCLEOTIDE SEQUENCE</scope>
</reference>
<proteinExistence type="predicted"/>
<dbReference type="InterPro" id="IPR013783">
    <property type="entry name" value="Ig-like_fold"/>
</dbReference>
<keyword evidence="1" id="KW-1185">Reference proteome</keyword>
<reference evidence="2" key="2">
    <citation type="submission" date="2017-02" db="UniProtKB">
        <authorList>
            <consortium name="WormBaseParasite"/>
        </authorList>
    </citation>
    <scope>IDENTIFICATION</scope>
</reference>
<evidence type="ECO:0000313" key="2">
    <source>
        <dbReference type="WBParaSite" id="ACAC_0000535001-mRNA-1"/>
    </source>
</evidence>
<dbReference type="AlphaFoldDB" id="A0A0K0D5K5"/>
<dbReference type="WBParaSite" id="ACAC_0000535001-mRNA-1">
    <property type="protein sequence ID" value="ACAC_0000535001-mRNA-1"/>
    <property type="gene ID" value="ACAC_0000535001"/>
</dbReference>
<dbReference type="Gene3D" id="2.60.40.10">
    <property type="entry name" value="Immunoglobulins"/>
    <property type="match status" value="1"/>
</dbReference>
<organism evidence="1 2">
    <name type="scientific">Angiostrongylus cantonensis</name>
    <name type="common">Rat lungworm</name>
    <dbReference type="NCBI Taxonomy" id="6313"/>
    <lineage>
        <taxon>Eukaryota</taxon>
        <taxon>Metazoa</taxon>
        <taxon>Ecdysozoa</taxon>
        <taxon>Nematoda</taxon>
        <taxon>Chromadorea</taxon>
        <taxon>Rhabditida</taxon>
        <taxon>Rhabditina</taxon>
        <taxon>Rhabditomorpha</taxon>
        <taxon>Strongyloidea</taxon>
        <taxon>Metastrongylidae</taxon>
        <taxon>Angiostrongylus</taxon>
    </lineage>
</organism>
<sequence>MRTFWGRKGKSITLPCSLPTPEDNNYSLEWKKNNKLIMSAYGAEAGQIAPNLQGGLRAFWETGYIFLG</sequence>
<evidence type="ECO:0000313" key="1">
    <source>
        <dbReference type="Proteomes" id="UP000035642"/>
    </source>
</evidence>
<dbReference type="Proteomes" id="UP000035642">
    <property type="component" value="Unassembled WGS sequence"/>
</dbReference>
<name>A0A0K0D5K5_ANGCA</name>
<accession>A0A0K0D5K5</accession>
<protein>
    <submittedName>
        <fullName evidence="2">Ig-like domain-containing protein</fullName>
    </submittedName>
</protein>